<comment type="similarity">
    <text evidence="2">Belongs to the major facilitator superfamily.</text>
</comment>
<feature type="transmembrane region" description="Helical" evidence="7">
    <location>
        <begin position="69"/>
        <end position="89"/>
    </location>
</feature>
<dbReference type="InterPro" id="IPR011701">
    <property type="entry name" value="MFS"/>
</dbReference>
<comment type="subcellular location">
    <subcellularLocation>
        <location evidence="1">Cell membrane</location>
        <topology evidence="1">Multi-pass membrane protein</topology>
    </subcellularLocation>
</comment>
<keyword evidence="6 7" id="KW-0472">Membrane</keyword>
<evidence type="ECO:0000256" key="2">
    <source>
        <dbReference type="ARBA" id="ARBA00008335"/>
    </source>
</evidence>
<evidence type="ECO:0000313" key="10">
    <source>
        <dbReference type="Proteomes" id="UP001235840"/>
    </source>
</evidence>
<feature type="transmembrane region" description="Helical" evidence="7">
    <location>
        <begin position="129"/>
        <end position="152"/>
    </location>
</feature>
<feature type="transmembrane region" description="Helical" evidence="7">
    <location>
        <begin position="275"/>
        <end position="294"/>
    </location>
</feature>
<name>A0ABT9VYB3_9BACI</name>
<feature type="transmembrane region" description="Helical" evidence="7">
    <location>
        <begin position="158"/>
        <end position="178"/>
    </location>
</feature>
<dbReference type="EMBL" id="JAUSTY010000006">
    <property type="protein sequence ID" value="MDQ0165984.1"/>
    <property type="molecule type" value="Genomic_DNA"/>
</dbReference>
<feature type="transmembrane region" description="Helical" evidence="7">
    <location>
        <begin position="366"/>
        <end position="385"/>
    </location>
</feature>
<feature type="transmembrane region" description="Helical" evidence="7">
    <location>
        <begin position="42"/>
        <end position="62"/>
    </location>
</feature>
<comment type="caution">
    <text evidence="9">The sequence shown here is derived from an EMBL/GenBank/DDBJ whole genome shotgun (WGS) entry which is preliminary data.</text>
</comment>
<keyword evidence="10" id="KW-1185">Reference proteome</keyword>
<feature type="transmembrane region" description="Helical" evidence="7">
    <location>
        <begin position="211"/>
        <end position="233"/>
    </location>
</feature>
<dbReference type="PANTHER" id="PTHR23514:SF3">
    <property type="entry name" value="BYPASS OF STOP CODON PROTEIN 6"/>
    <property type="match status" value="1"/>
</dbReference>
<keyword evidence="5 7" id="KW-1133">Transmembrane helix</keyword>
<dbReference type="PANTHER" id="PTHR23514">
    <property type="entry name" value="BYPASS OF STOP CODON PROTEIN 6"/>
    <property type="match status" value="1"/>
</dbReference>
<organism evidence="9 10">
    <name type="scientific">Caldalkalibacillus horti</name>
    <dbReference type="NCBI Taxonomy" id="77523"/>
    <lineage>
        <taxon>Bacteria</taxon>
        <taxon>Bacillati</taxon>
        <taxon>Bacillota</taxon>
        <taxon>Bacilli</taxon>
        <taxon>Bacillales</taxon>
        <taxon>Bacillaceae</taxon>
        <taxon>Caldalkalibacillus</taxon>
    </lineage>
</organism>
<dbReference type="Proteomes" id="UP001235840">
    <property type="component" value="Unassembled WGS sequence"/>
</dbReference>
<keyword evidence="3" id="KW-0813">Transport</keyword>
<evidence type="ECO:0000256" key="7">
    <source>
        <dbReference type="SAM" id="Phobius"/>
    </source>
</evidence>
<sequence>MRRLIWMSCFAYLLAGFGHIIIGTVLEPMIEHYNLDYSDGGQLIMNQFLGFLVGVLFAPMIIKKIGRKATLFIALFLFAVVQLGLFLLLPWTVLLLLVPLGGAGFGMIETVLAGMIIAELKEKKASIMVLTELFFGIGALTVPIMAAVFIATGYWNSIFMAVSIIVMIGFVLWLFLRFGEYESILNKKPVNIKNNEDVIPKVRYAKPSIPLLWIGSLFFFLYVGVEMTFPNYLPSILSMTSTLSASTLALSITVFWGAMTLGRLIMIFIVDRIGIWKLFLITVTGQMITLGLFAMSPNTIISFITIFLAGFIMGGIFALGLLVINTGIPGLEDRTTSLLIAMGGLGGALLPRLAGSLLDNYPVEVTLWVLFGFAVIMTFLMSIIYRLSKKLYQQTVHKKPA</sequence>
<dbReference type="RefSeq" id="WP_307393808.1">
    <property type="nucleotide sequence ID" value="NZ_BAAADK010000032.1"/>
</dbReference>
<accession>A0ABT9VYB3</accession>
<gene>
    <name evidence="9" type="ORF">J2S11_001885</name>
</gene>
<dbReference type="InterPro" id="IPR036259">
    <property type="entry name" value="MFS_trans_sf"/>
</dbReference>
<evidence type="ECO:0000313" key="9">
    <source>
        <dbReference type="EMBL" id="MDQ0165984.1"/>
    </source>
</evidence>
<protein>
    <submittedName>
        <fullName evidence="9">FHS family glucose/mannose:H+ symporter-like MFS transporter</fullName>
    </submittedName>
</protein>
<dbReference type="InterPro" id="IPR020846">
    <property type="entry name" value="MFS_dom"/>
</dbReference>
<feature type="transmembrane region" description="Helical" evidence="7">
    <location>
        <begin position="300"/>
        <end position="324"/>
    </location>
</feature>
<feature type="transmembrane region" description="Helical" evidence="7">
    <location>
        <begin position="336"/>
        <end position="354"/>
    </location>
</feature>
<feature type="transmembrane region" description="Helical" evidence="7">
    <location>
        <begin position="245"/>
        <end position="268"/>
    </location>
</feature>
<keyword evidence="4 7" id="KW-0812">Transmembrane</keyword>
<dbReference type="PROSITE" id="PS50850">
    <property type="entry name" value="MFS"/>
    <property type="match status" value="1"/>
</dbReference>
<dbReference type="Pfam" id="PF07690">
    <property type="entry name" value="MFS_1"/>
    <property type="match status" value="1"/>
</dbReference>
<evidence type="ECO:0000259" key="8">
    <source>
        <dbReference type="PROSITE" id="PS50850"/>
    </source>
</evidence>
<evidence type="ECO:0000256" key="5">
    <source>
        <dbReference type="ARBA" id="ARBA00022989"/>
    </source>
</evidence>
<evidence type="ECO:0000256" key="4">
    <source>
        <dbReference type="ARBA" id="ARBA00022692"/>
    </source>
</evidence>
<evidence type="ECO:0000256" key="6">
    <source>
        <dbReference type="ARBA" id="ARBA00023136"/>
    </source>
</evidence>
<reference evidence="9 10" key="1">
    <citation type="submission" date="2023-07" db="EMBL/GenBank/DDBJ databases">
        <title>Genomic Encyclopedia of Type Strains, Phase IV (KMG-IV): sequencing the most valuable type-strain genomes for metagenomic binning, comparative biology and taxonomic classification.</title>
        <authorList>
            <person name="Goeker M."/>
        </authorList>
    </citation>
    <scope>NUCLEOTIDE SEQUENCE [LARGE SCALE GENOMIC DNA]</scope>
    <source>
        <strain evidence="9 10">DSM 12751</strain>
    </source>
</reference>
<dbReference type="InterPro" id="IPR051788">
    <property type="entry name" value="MFS_Transporter"/>
</dbReference>
<proteinExistence type="inferred from homology"/>
<evidence type="ECO:0000256" key="3">
    <source>
        <dbReference type="ARBA" id="ARBA00022448"/>
    </source>
</evidence>
<dbReference type="SUPFAM" id="SSF103473">
    <property type="entry name" value="MFS general substrate transporter"/>
    <property type="match status" value="1"/>
</dbReference>
<dbReference type="Gene3D" id="1.20.1250.20">
    <property type="entry name" value="MFS general substrate transporter like domains"/>
    <property type="match status" value="2"/>
</dbReference>
<evidence type="ECO:0000256" key="1">
    <source>
        <dbReference type="ARBA" id="ARBA00004651"/>
    </source>
</evidence>
<feature type="domain" description="Major facilitator superfamily (MFS) profile" evidence="8">
    <location>
        <begin position="4"/>
        <end position="390"/>
    </location>
</feature>
<feature type="transmembrane region" description="Helical" evidence="7">
    <location>
        <begin position="95"/>
        <end position="117"/>
    </location>
</feature>